<dbReference type="Pfam" id="PF09587">
    <property type="entry name" value="PGA_cap"/>
    <property type="match status" value="1"/>
</dbReference>
<dbReference type="PROSITE" id="PS51257">
    <property type="entry name" value="PROKAR_LIPOPROTEIN"/>
    <property type="match status" value="1"/>
</dbReference>
<comment type="similarity">
    <text evidence="1">Belongs to the CapA family.</text>
</comment>
<keyword evidence="2" id="KW-0732">Signal</keyword>
<name>A0ABT7UJK3_9FIRM</name>
<evidence type="ECO:0000256" key="2">
    <source>
        <dbReference type="SAM" id="SignalP"/>
    </source>
</evidence>
<dbReference type="InterPro" id="IPR019079">
    <property type="entry name" value="Capsule_synth_CapA"/>
</dbReference>
<dbReference type="SUPFAM" id="SSF56300">
    <property type="entry name" value="Metallo-dependent phosphatases"/>
    <property type="match status" value="1"/>
</dbReference>
<organism evidence="4 5">
    <name type="scientific">Massilimicrobiota timonensis</name>
    <dbReference type="NCBI Taxonomy" id="1776392"/>
    <lineage>
        <taxon>Bacteria</taxon>
        <taxon>Bacillati</taxon>
        <taxon>Bacillota</taxon>
        <taxon>Erysipelotrichia</taxon>
        <taxon>Erysipelotrichales</taxon>
        <taxon>Erysipelotrichaceae</taxon>
        <taxon>Massilimicrobiota</taxon>
    </lineage>
</organism>
<dbReference type="PANTHER" id="PTHR33393:SF13">
    <property type="entry name" value="PGA BIOSYNTHESIS PROTEIN CAPA"/>
    <property type="match status" value="1"/>
</dbReference>
<dbReference type="InterPro" id="IPR052169">
    <property type="entry name" value="CW_Biosynth-Accessory"/>
</dbReference>
<proteinExistence type="inferred from homology"/>
<dbReference type="EMBL" id="JAUDCK010000030">
    <property type="protein sequence ID" value="MDM8196315.1"/>
    <property type="molecule type" value="Genomic_DNA"/>
</dbReference>
<comment type="caution">
    <text evidence="4">The sequence shown here is derived from an EMBL/GenBank/DDBJ whole genome shotgun (WGS) entry which is preliminary data.</text>
</comment>
<dbReference type="Gene3D" id="3.60.21.10">
    <property type="match status" value="1"/>
</dbReference>
<gene>
    <name evidence="4" type="ORF">QUV98_08310</name>
</gene>
<dbReference type="Proteomes" id="UP001529275">
    <property type="component" value="Unassembled WGS sequence"/>
</dbReference>
<protein>
    <submittedName>
        <fullName evidence="4">CapA family protein</fullName>
        <ecNumber evidence="4">3.1.-.-</ecNumber>
    </submittedName>
</protein>
<sequence length="338" mass="38219">MKKRVQYFLALTTILMMTACQSQQQTSQVDEEKQVEIQEPEVKKTEITLSFVGDITLGNYIGQGYEGSFDQEYEKQNQDSAYYLKNVKDVFEKDDLTIANLEGPLTTSPDYAEKTFVFQGKPEYVDILAEGDIEAVTLANNHSKDHFEQGMTDTKAILDEKGIRHFGYDESCMIDVKGIQVGFLGYAFPYELTAEMKKAISDLKAQCDIVVVYYHWGIERDKAPMESQRSLAKQTIDAGADLIIGSHPHVLQGIETYKGKKIVYSLGNFCFGGNKNPSDKDTIIYQHTFSFENNELVQEEHEVIPCMISSVSSRNNYQPTIVEGEDASRVLEKVNEIK</sequence>
<keyword evidence="5" id="KW-1185">Reference proteome</keyword>
<accession>A0ABT7UJK3</accession>
<dbReference type="GO" id="GO:0016787">
    <property type="term" value="F:hydrolase activity"/>
    <property type="evidence" value="ECO:0007669"/>
    <property type="project" value="UniProtKB-KW"/>
</dbReference>
<evidence type="ECO:0000256" key="1">
    <source>
        <dbReference type="ARBA" id="ARBA00005662"/>
    </source>
</evidence>
<dbReference type="SMART" id="SM00854">
    <property type="entry name" value="PGA_cap"/>
    <property type="match status" value="1"/>
</dbReference>
<evidence type="ECO:0000259" key="3">
    <source>
        <dbReference type="SMART" id="SM00854"/>
    </source>
</evidence>
<reference evidence="5" key="1">
    <citation type="submission" date="2023-06" db="EMBL/GenBank/DDBJ databases">
        <title>Identification and characterization of horizontal gene transfer across gut microbiota members of farm animals based on homology search.</title>
        <authorList>
            <person name="Zeman M."/>
            <person name="Kubasova T."/>
            <person name="Jahodarova E."/>
            <person name="Nykrynova M."/>
            <person name="Rychlik I."/>
        </authorList>
    </citation>
    <scope>NUCLEOTIDE SEQUENCE [LARGE SCALE GENOMIC DNA]</scope>
    <source>
        <strain evidence="5">ET341</strain>
    </source>
</reference>
<feature type="domain" description="Capsule synthesis protein CapA" evidence="3">
    <location>
        <begin position="48"/>
        <end position="273"/>
    </location>
</feature>
<evidence type="ECO:0000313" key="4">
    <source>
        <dbReference type="EMBL" id="MDM8196315.1"/>
    </source>
</evidence>
<dbReference type="RefSeq" id="WP_289527941.1">
    <property type="nucleotide sequence ID" value="NZ_JAUDCK010000030.1"/>
</dbReference>
<keyword evidence="4" id="KW-0378">Hydrolase</keyword>
<feature type="signal peptide" evidence="2">
    <location>
        <begin position="1"/>
        <end position="24"/>
    </location>
</feature>
<dbReference type="CDD" id="cd07381">
    <property type="entry name" value="MPP_CapA"/>
    <property type="match status" value="1"/>
</dbReference>
<dbReference type="InterPro" id="IPR029052">
    <property type="entry name" value="Metallo-depent_PP-like"/>
</dbReference>
<evidence type="ECO:0000313" key="5">
    <source>
        <dbReference type="Proteomes" id="UP001529275"/>
    </source>
</evidence>
<dbReference type="PANTHER" id="PTHR33393">
    <property type="entry name" value="POLYGLUTAMINE SYNTHESIS ACCESSORY PROTEIN RV0574C-RELATED"/>
    <property type="match status" value="1"/>
</dbReference>
<feature type="chain" id="PRO_5045487090" evidence="2">
    <location>
        <begin position="25"/>
        <end position="338"/>
    </location>
</feature>
<dbReference type="EC" id="3.1.-.-" evidence="4"/>